<feature type="glycosylation site" description="N-linked (GlcNAc...) asparagine" evidence="7">
    <location>
        <position position="308"/>
    </location>
</feature>
<dbReference type="AlphaFoldDB" id="A0A1Y2H3J2"/>
<keyword evidence="11" id="KW-1185">Reference proteome</keyword>
<dbReference type="Pfam" id="PF01731">
    <property type="entry name" value="Arylesterase"/>
    <property type="match status" value="1"/>
</dbReference>
<feature type="binding site" evidence="6">
    <location>
        <position position="206"/>
    </location>
    <ligand>
        <name>Ca(2+)</name>
        <dbReference type="ChEBI" id="CHEBI:29108"/>
        <label>1</label>
        <note>catalytic</note>
    </ligand>
</feature>
<accession>A0A1Y2H3J2</accession>
<comment type="PTM">
    <text evidence="7">Glycosylated.</text>
</comment>
<dbReference type="GeneID" id="33564576"/>
<proteinExistence type="inferred from homology"/>
<dbReference type="GO" id="GO:0046872">
    <property type="term" value="F:metal ion binding"/>
    <property type="evidence" value="ECO:0007669"/>
    <property type="project" value="UniProtKB-KW"/>
</dbReference>
<evidence type="ECO:0000256" key="2">
    <source>
        <dbReference type="ARBA" id="ARBA00022801"/>
    </source>
</evidence>
<dbReference type="Gene3D" id="2.120.10.30">
    <property type="entry name" value="TolB, C-terminal domain"/>
    <property type="match status" value="1"/>
</dbReference>
<dbReference type="PANTHER" id="PTHR11799">
    <property type="entry name" value="PARAOXONASE"/>
    <property type="match status" value="1"/>
</dbReference>
<name>A0A1Y2H3J2_9FUNG</name>
<dbReference type="PRINTS" id="PR01785">
    <property type="entry name" value="PARAOXONASE"/>
</dbReference>
<dbReference type="GO" id="GO:0004064">
    <property type="term" value="F:arylesterase activity"/>
    <property type="evidence" value="ECO:0007669"/>
    <property type="project" value="InterPro"/>
</dbReference>
<keyword evidence="2" id="KW-0378">Hydrolase</keyword>
<evidence type="ECO:0000256" key="9">
    <source>
        <dbReference type="SAM" id="Phobius"/>
    </source>
</evidence>
<dbReference type="SUPFAM" id="SSF63829">
    <property type="entry name" value="Calcium-dependent phosphotriesterase"/>
    <property type="match status" value="1"/>
</dbReference>
<feature type="region of interest" description="Disordered" evidence="8">
    <location>
        <begin position="1"/>
        <end position="22"/>
    </location>
</feature>
<dbReference type="Proteomes" id="UP000193648">
    <property type="component" value="Unassembled WGS sequence"/>
</dbReference>
<evidence type="ECO:0000256" key="5">
    <source>
        <dbReference type="PIRSR" id="PIRSR602640-1"/>
    </source>
</evidence>
<comment type="similarity">
    <text evidence="1">Belongs to the paraoxonase family.</text>
</comment>
<keyword evidence="9" id="KW-0812">Transmembrane</keyword>
<dbReference type="InterPro" id="IPR002640">
    <property type="entry name" value="Arylesterase"/>
</dbReference>
<feature type="binding site" evidence="6">
    <location>
        <position position="262"/>
    </location>
    <ligand>
        <name>Ca(2+)</name>
        <dbReference type="ChEBI" id="CHEBI:29108"/>
        <label>1</label>
        <note>catalytic</note>
    </ligand>
</feature>
<reference evidence="10 11" key="1">
    <citation type="submission" date="2016-07" db="EMBL/GenBank/DDBJ databases">
        <title>Pervasive Adenine N6-methylation of Active Genes in Fungi.</title>
        <authorList>
            <consortium name="DOE Joint Genome Institute"/>
            <person name="Mondo S.J."/>
            <person name="Dannebaum R.O."/>
            <person name="Kuo R.C."/>
            <person name="Labutti K."/>
            <person name="Haridas S."/>
            <person name="Kuo A."/>
            <person name="Salamov A."/>
            <person name="Ahrendt S.R."/>
            <person name="Lipzen A."/>
            <person name="Sullivan W."/>
            <person name="Andreopoulos W.B."/>
            <person name="Clum A."/>
            <person name="Lindquist E."/>
            <person name="Daum C."/>
            <person name="Ramamoorthy G.K."/>
            <person name="Gryganskyi A."/>
            <person name="Culley D."/>
            <person name="Magnuson J.K."/>
            <person name="James T.Y."/>
            <person name="O'Malley M.A."/>
            <person name="Stajich J.E."/>
            <person name="Spatafora J.W."/>
            <person name="Visel A."/>
            <person name="Grigoriev I.V."/>
        </authorList>
    </citation>
    <scope>NUCLEOTIDE SEQUENCE [LARGE SCALE GENOMIC DNA]</scope>
    <source>
        <strain evidence="10 11">NRRL 3116</strain>
    </source>
</reference>
<evidence type="ECO:0000256" key="7">
    <source>
        <dbReference type="PIRSR" id="PIRSR602640-4"/>
    </source>
</evidence>
<dbReference type="InParanoid" id="A0A1Y2H3J2"/>
<feature type="transmembrane region" description="Helical" evidence="9">
    <location>
        <begin position="32"/>
        <end position="51"/>
    </location>
</feature>
<feature type="binding site" evidence="6">
    <location>
        <position position="308"/>
    </location>
    <ligand>
        <name>Ca(2+)</name>
        <dbReference type="ChEBI" id="CHEBI:29108"/>
        <label>1</label>
        <note>catalytic</note>
    </ligand>
</feature>
<keyword evidence="6" id="KW-0479">Metal-binding</keyword>
<gene>
    <name evidence="10" type="ORF">BCR41DRAFT_345516</name>
</gene>
<feature type="binding site" evidence="6">
    <location>
        <position position="155"/>
    </location>
    <ligand>
        <name>Ca(2+)</name>
        <dbReference type="ChEBI" id="CHEBI:29108"/>
        <label>1</label>
        <note>catalytic</note>
    </ligand>
</feature>
<keyword evidence="9" id="KW-1133">Transmembrane helix</keyword>
<evidence type="ECO:0000313" key="11">
    <source>
        <dbReference type="Proteomes" id="UP000193648"/>
    </source>
</evidence>
<dbReference type="RefSeq" id="XP_021886246.1">
    <property type="nucleotide sequence ID" value="XM_022022732.1"/>
</dbReference>
<sequence>MAKNNAKTSATPQTHTKPTSPKATGGFSVKTLFRDLLLVIVLIAALSYNLIKDLVVDSGVLLGDIQPFNTEGCKPLEGLEACEDIHIHHASSLAFTTCGNAEARKGWYPPIDKFNSSTENAFQDVFVIYDIPSGKHQVMDLVGFPEGADRVFHGLGIHERSATDLTIFAINHRRTGSVVEVLEYSIGDKAVQYKETIQHELIRTPNDIVALGPREFYVSNDHKYLTGPIRRVEELLRRQWSNVIYYSPEKTFVAFTGVASANGMTSNKDNSLIFLSACHGAGMHVLKPQADHTLSQEEFVKFDFYVDNPSYDPVSGDIFVAGHVQPYKIVLVSPEPGKPIIGPSKVVRMYKNPETSSTAPKYLIETVLADDGHFISTSTVAAIDRKHETMLVGTVFTAQSFFRCPLPKGA</sequence>
<comment type="caution">
    <text evidence="10">The sequence shown here is derived from an EMBL/GenBank/DDBJ whole genome shotgun (WGS) entry which is preliminary data.</text>
</comment>
<feature type="binding site" evidence="6">
    <location>
        <position position="84"/>
    </location>
    <ligand>
        <name>Ca(2+)</name>
        <dbReference type="ChEBI" id="CHEBI:29108"/>
        <label>1</label>
        <note>catalytic</note>
    </ligand>
</feature>
<keyword evidence="4 7" id="KW-0325">Glycoprotein</keyword>
<dbReference type="InterPro" id="IPR051288">
    <property type="entry name" value="Serum_paraoxonase/arylesterase"/>
</dbReference>
<evidence type="ECO:0000256" key="6">
    <source>
        <dbReference type="PIRSR" id="PIRSR602640-2"/>
    </source>
</evidence>
<protein>
    <submittedName>
        <fullName evidence="10">Arylesterase-domain-containing protein</fullName>
    </submittedName>
</protein>
<feature type="active site" description="Proton acceptor" evidence="5">
    <location>
        <position position="153"/>
    </location>
</feature>
<keyword evidence="6" id="KW-0106">Calcium</keyword>
<feature type="binding site" evidence="6">
    <location>
        <position position="207"/>
    </location>
    <ligand>
        <name>Ca(2+)</name>
        <dbReference type="ChEBI" id="CHEBI:29108"/>
        <label>1</label>
        <note>catalytic</note>
    </ligand>
</feature>
<organism evidence="10 11">
    <name type="scientific">Lobosporangium transversale</name>
    <dbReference type="NCBI Taxonomy" id="64571"/>
    <lineage>
        <taxon>Eukaryota</taxon>
        <taxon>Fungi</taxon>
        <taxon>Fungi incertae sedis</taxon>
        <taxon>Mucoromycota</taxon>
        <taxon>Mortierellomycotina</taxon>
        <taxon>Mortierellomycetes</taxon>
        <taxon>Mortierellales</taxon>
        <taxon>Mortierellaceae</taxon>
        <taxon>Lobosporangium</taxon>
    </lineage>
</organism>
<evidence type="ECO:0000256" key="1">
    <source>
        <dbReference type="ARBA" id="ARBA00008595"/>
    </source>
</evidence>
<dbReference type="OrthoDB" id="5307922at2759"/>
<dbReference type="PANTHER" id="PTHR11799:SF12">
    <property type="entry name" value="PARAOXONASE-RELATED"/>
    <property type="match status" value="1"/>
</dbReference>
<evidence type="ECO:0000313" key="10">
    <source>
        <dbReference type="EMBL" id="ORZ28561.1"/>
    </source>
</evidence>
<evidence type="ECO:0000256" key="3">
    <source>
        <dbReference type="ARBA" id="ARBA00023157"/>
    </source>
</evidence>
<dbReference type="EMBL" id="MCFF01000002">
    <property type="protein sequence ID" value="ORZ28561.1"/>
    <property type="molecule type" value="Genomic_DNA"/>
</dbReference>
<keyword evidence="9" id="KW-0472">Membrane</keyword>
<feature type="binding site" evidence="6">
    <location>
        <position position="307"/>
    </location>
    <ligand>
        <name>Ca(2+)</name>
        <dbReference type="ChEBI" id="CHEBI:29108"/>
        <label>1</label>
        <note>catalytic</note>
    </ligand>
</feature>
<dbReference type="InterPro" id="IPR011042">
    <property type="entry name" value="6-blade_b-propeller_TolB-like"/>
</dbReference>
<comment type="cofactor">
    <cofactor evidence="6">
        <name>Ca(2+)</name>
        <dbReference type="ChEBI" id="CHEBI:29108"/>
    </cofactor>
    <text evidence="6">Binds 2 calcium ions per subunit.</text>
</comment>
<keyword evidence="3" id="KW-1015">Disulfide bond</keyword>
<evidence type="ECO:0000256" key="4">
    <source>
        <dbReference type="ARBA" id="ARBA00023180"/>
    </source>
</evidence>
<evidence type="ECO:0000256" key="8">
    <source>
        <dbReference type="SAM" id="MobiDB-lite"/>
    </source>
</evidence>